<evidence type="ECO:0000256" key="1">
    <source>
        <dbReference type="ARBA" id="ARBA00001933"/>
    </source>
</evidence>
<feature type="domain" description="Aminotransferase class V" evidence="9">
    <location>
        <begin position="2"/>
        <end position="139"/>
    </location>
</feature>
<comment type="similarity">
    <text evidence="2">Belongs to the class-V pyridoxal-phosphate-dependent aminotransferase family. NifS/IscS subfamily.</text>
</comment>
<dbReference type="GO" id="GO:0031071">
    <property type="term" value="F:cysteine desulfurase activity"/>
    <property type="evidence" value="ECO:0007669"/>
    <property type="project" value="UniProtKB-EC"/>
</dbReference>
<evidence type="ECO:0000256" key="3">
    <source>
        <dbReference type="ARBA" id="ARBA00022679"/>
    </source>
</evidence>
<dbReference type="SUPFAM" id="SSF53383">
    <property type="entry name" value="PLP-dependent transferases"/>
    <property type="match status" value="1"/>
</dbReference>
<keyword evidence="6" id="KW-0408">Iron</keyword>
<sequence>MIYLDHAATAAPRRDVLEAMWPWLTSEFGNASSHHERGRRAAHALEDARERVAAVLHARPGGIVFTSGGTEADNLAVKGIALARRERRATRTRVVTSAIEHHAVLDSAADLARYDGFTARTVPVDPSGAVTPEAFRTALLGNDDAARQGAQHTAPGAGGRAGGVMHRGENETPVAVRSTTAPDGAAPEGGAEVAVASVMLANNEVGTVQDIAALAEIAAEHGVPLHTDAVQAAGVLPLDVRTLGVSALSLAGHKIGTPPGIGLLWIARGTPLRPLLSGGGHERGRRSGTSTVAGAVGLAVALERAEAEREEHARRTAALRDRFIEGILGRVPGAVLTGPDPSASGNRLATNASFCFPGVNGETVLVGLENRGVQVSSGSACSAGSTEPSHVLTALGLSPEVASTAVRFSLGRDTTAQDVDTAIAATADVVAALQGRG</sequence>
<name>A0AAX2SDY3_KOCRH</name>
<dbReference type="Proteomes" id="UP000298017">
    <property type="component" value="Unassembled WGS sequence"/>
</dbReference>
<evidence type="ECO:0000256" key="6">
    <source>
        <dbReference type="ARBA" id="ARBA00023004"/>
    </source>
</evidence>
<dbReference type="AlphaFoldDB" id="A0AAX2SDY3"/>
<evidence type="ECO:0000256" key="5">
    <source>
        <dbReference type="ARBA" id="ARBA00022898"/>
    </source>
</evidence>
<keyword evidence="5" id="KW-0663">Pyridoxal phosphate</keyword>
<gene>
    <name evidence="10" type="ORF">E4P33_06095</name>
</gene>
<proteinExistence type="inferred from homology"/>
<feature type="domain" description="Aminotransferase class V" evidence="9">
    <location>
        <begin position="192"/>
        <end position="420"/>
    </location>
</feature>
<evidence type="ECO:0000256" key="7">
    <source>
        <dbReference type="ARBA" id="ARBA00023014"/>
    </source>
</evidence>
<protein>
    <submittedName>
        <fullName evidence="10">Cysteine desulfurase</fullName>
    </submittedName>
</protein>
<keyword evidence="11" id="KW-1185">Reference proteome</keyword>
<accession>A0AAX2SDY3</accession>
<keyword evidence="7" id="KW-0411">Iron-sulfur</keyword>
<dbReference type="Gene3D" id="3.40.640.10">
    <property type="entry name" value="Type I PLP-dependent aspartate aminotransferase-like (Major domain)"/>
    <property type="match status" value="2"/>
</dbReference>
<dbReference type="InterPro" id="IPR016454">
    <property type="entry name" value="Cysteine_dSase"/>
</dbReference>
<keyword evidence="3" id="KW-0808">Transferase</keyword>
<evidence type="ECO:0000256" key="4">
    <source>
        <dbReference type="ARBA" id="ARBA00022723"/>
    </source>
</evidence>
<dbReference type="PIRSF" id="PIRSF005572">
    <property type="entry name" value="NifS"/>
    <property type="match status" value="1"/>
</dbReference>
<dbReference type="GO" id="GO:0051536">
    <property type="term" value="F:iron-sulfur cluster binding"/>
    <property type="evidence" value="ECO:0007669"/>
    <property type="project" value="UniProtKB-KW"/>
</dbReference>
<dbReference type="EMBL" id="SPNK01000005">
    <property type="protein sequence ID" value="TFI01694.1"/>
    <property type="molecule type" value="Genomic_DNA"/>
</dbReference>
<reference evidence="10 11" key="1">
    <citation type="submission" date="2019-03" db="EMBL/GenBank/DDBJ databases">
        <title>Genome Sequencing and Assembly of Various Microbes Isolated from Alder Root Nodule.</title>
        <authorList>
            <person name="Swanson E."/>
            <person name="Sevigny J.L."/>
            <person name="Pesce C."/>
            <person name="Davis I."/>
            <person name="Kleiner V."/>
            <person name="Tisa L."/>
        </authorList>
    </citation>
    <scope>NUCLEOTIDE SEQUENCE [LARGE SCALE GENOMIC DNA]</scope>
    <source>
        <strain evidence="10 11">4R-31</strain>
    </source>
</reference>
<evidence type="ECO:0000259" key="9">
    <source>
        <dbReference type="Pfam" id="PF00266"/>
    </source>
</evidence>
<evidence type="ECO:0000256" key="8">
    <source>
        <dbReference type="ARBA" id="ARBA00050776"/>
    </source>
</evidence>
<evidence type="ECO:0000256" key="2">
    <source>
        <dbReference type="ARBA" id="ARBA00006490"/>
    </source>
</evidence>
<dbReference type="InterPro" id="IPR015422">
    <property type="entry name" value="PyrdxlP-dep_Trfase_small"/>
</dbReference>
<comment type="caution">
    <text evidence="10">The sequence shown here is derived from an EMBL/GenBank/DDBJ whole genome shotgun (WGS) entry which is preliminary data.</text>
</comment>
<dbReference type="GO" id="GO:0046872">
    <property type="term" value="F:metal ion binding"/>
    <property type="evidence" value="ECO:0007669"/>
    <property type="project" value="UniProtKB-KW"/>
</dbReference>
<dbReference type="Pfam" id="PF00266">
    <property type="entry name" value="Aminotran_5"/>
    <property type="match status" value="2"/>
</dbReference>
<dbReference type="InterPro" id="IPR015421">
    <property type="entry name" value="PyrdxlP-dep_Trfase_major"/>
</dbReference>
<dbReference type="PANTHER" id="PTHR11601:SF34">
    <property type="entry name" value="CYSTEINE DESULFURASE"/>
    <property type="match status" value="1"/>
</dbReference>
<dbReference type="InterPro" id="IPR000192">
    <property type="entry name" value="Aminotrans_V_dom"/>
</dbReference>
<evidence type="ECO:0000313" key="11">
    <source>
        <dbReference type="Proteomes" id="UP000298017"/>
    </source>
</evidence>
<dbReference type="PANTHER" id="PTHR11601">
    <property type="entry name" value="CYSTEINE DESULFURYLASE FAMILY MEMBER"/>
    <property type="match status" value="1"/>
</dbReference>
<evidence type="ECO:0000313" key="10">
    <source>
        <dbReference type="EMBL" id="TFI01694.1"/>
    </source>
</evidence>
<keyword evidence="4" id="KW-0479">Metal-binding</keyword>
<comment type="cofactor">
    <cofactor evidence="1">
        <name>pyridoxal 5'-phosphate</name>
        <dbReference type="ChEBI" id="CHEBI:597326"/>
    </cofactor>
</comment>
<organism evidence="10 11">
    <name type="scientific">Kocuria rhizophila</name>
    <dbReference type="NCBI Taxonomy" id="72000"/>
    <lineage>
        <taxon>Bacteria</taxon>
        <taxon>Bacillati</taxon>
        <taxon>Actinomycetota</taxon>
        <taxon>Actinomycetes</taxon>
        <taxon>Micrococcales</taxon>
        <taxon>Micrococcaceae</taxon>
        <taxon>Kocuria</taxon>
    </lineage>
</organism>
<comment type="catalytic activity">
    <reaction evidence="8">
        <text>(sulfur carrier)-H + L-cysteine = (sulfur carrier)-SH + L-alanine</text>
        <dbReference type="Rhea" id="RHEA:43892"/>
        <dbReference type="Rhea" id="RHEA-COMP:14737"/>
        <dbReference type="Rhea" id="RHEA-COMP:14739"/>
        <dbReference type="ChEBI" id="CHEBI:29917"/>
        <dbReference type="ChEBI" id="CHEBI:35235"/>
        <dbReference type="ChEBI" id="CHEBI:57972"/>
        <dbReference type="ChEBI" id="CHEBI:64428"/>
        <dbReference type="EC" id="2.8.1.7"/>
    </reaction>
</comment>
<dbReference type="RefSeq" id="WP_135010544.1">
    <property type="nucleotide sequence ID" value="NZ_JAYEXM010000005.1"/>
</dbReference>
<dbReference type="InterPro" id="IPR015424">
    <property type="entry name" value="PyrdxlP-dep_Trfase"/>
</dbReference>
<dbReference type="Gene3D" id="3.90.1150.10">
    <property type="entry name" value="Aspartate Aminotransferase, domain 1"/>
    <property type="match status" value="2"/>
</dbReference>